<evidence type="ECO:0000256" key="1">
    <source>
        <dbReference type="SAM" id="Phobius"/>
    </source>
</evidence>
<protein>
    <submittedName>
        <fullName evidence="2">Putative membrane protein</fullName>
    </submittedName>
</protein>
<name>A0A4R2KWE3_9GAMM</name>
<proteinExistence type="predicted"/>
<dbReference type="EMBL" id="SLWY01000045">
    <property type="protein sequence ID" value="TCO75569.1"/>
    <property type="molecule type" value="Genomic_DNA"/>
</dbReference>
<dbReference type="AlphaFoldDB" id="A0A4R2KWE3"/>
<feature type="transmembrane region" description="Helical" evidence="1">
    <location>
        <begin position="95"/>
        <end position="117"/>
    </location>
</feature>
<gene>
    <name evidence="2" type="ORF">EV699_1454</name>
</gene>
<feature type="transmembrane region" description="Helical" evidence="1">
    <location>
        <begin position="138"/>
        <end position="161"/>
    </location>
</feature>
<sequence>MELNDLALARALHVLGVVLWIGGVAFVTAVLLPAVRRLDAPVEPVAFFERIEGRFAAQARWTTALVGASGLWLTWRLDAGWRFAEPRFWWMHAMVAVWALFTLMLFVLEPLLLHRWFHARAVRDPSGTLALILRLHRVLLALSLLTVFGAVLGAHGGAWLAR</sequence>
<evidence type="ECO:0000313" key="3">
    <source>
        <dbReference type="Proteomes" id="UP000295765"/>
    </source>
</evidence>
<keyword evidence="1" id="KW-0472">Membrane</keyword>
<keyword evidence="1" id="KW-1133">Transmembrane helix</keyword>
<reference evidence="2 3" key="1">
    <citation type="submission" date="2019-03" db="EMBL/GenBank/DDBJ databases">
        <title>Genomic Encyclopedia of Type Strains, Phase IV (KMG-IV): sequencing the most valuable type-strain genomes for metagenomic binning, comparative biology and taxonomic classification.</title>
        <authorList>
            <person name="Goeker M."/>
        </authorList>
    </citation>
    <scope>NUCLEOTIDE SEQUENCE [LARGE SCALE GENOMIC DNA]</scope>
    <source>
        <strain evidence="2 3">DSM 25287</strain>
    </source>
</reference>
<keyword evidence="3" id="KW-1185">Reference proteome</keyword>
<dbReference type="Proteomes" id="UP000295765">
    <property type="component" value="Unassembled WGS sequence"/>
</dbReference>
<keyword evidence="1" id="KW-0812">Transmembrane</keyword>
<accession>A0A4R2KWE3</accession>
<comment type="caution">
    <text evidence="2">The sequence shown here is derived from an EMBL/GenBank/DDBJ whole genome shotgun (WGS) entry which is preliminary data.</text>
</comment>
<feature type="transmembrane region" description="Helical" evidence="1">
    <location>
        <begin position="12"/>
        <end position="35"/>
    </location>
</feature>
<organism evidence="2 3">
    <name type="scientific">Plasticicumulans lactativorans</name>
    <dbReference type="NCBI Taxonomy" id="1133106"/>
    <lineage>
        <taxon>Bacteria</taxon>
        <taxon>Pseudomonadati</taxon>
        <taxon>Pseudomonadota</taxon>
        <taxon>Gammaproteobacteria</taxon>
        <taxon>Candidatus Competibacteraceae</taxon>
        <taxon>Plasticicumulans</taxon>
    </lineage>
</organism>
<evidence type="ECO:0000313" key="2">
    <source>
        <dbReference type="EMBL" id="TCO75569.1"/>
    </source>
</evidence>